<dbReference type="GO" id="GO:0008670">
    <property type="term" value="F:2,4-dienoyl-CoA reductase (NADPH) activity"/>
    <property type="evidence" value="ECO:0007669"/>
    <property type="project" value="UniProtKB-EC"/>
</dbReference>
<keyword evidence="2" id="KW-0285">Flavoprotein</keyword>
<evidence type="ECO:0000256" key="4">
    <source>
        <dbReference type="ARBA" id="ARBA00023002"/>
    </source>
</evidence>
<dbReference type="VEuPathDB" id="TriTrypDB:TRSC58_00531"/>
<keyword evidence="6" id="KW-1185">Reference proteome</keyword>
<dbReference type="RefSeq" id="XP_029241785.1">
    <property type="nucleotide sequence ID" value="XM_029378401.1"/>
</dbReference>
<dbReference type="SUPFAM" id="SSF51971">
    <property type="entry name" value="Nucleotide-binding domain"/>
    <property type="match status" value="1"/>
</dbReference>
<dbReference type="PRINTS" id="PR00419">
    <property type="entry name" value="ADXRDTASE"/>
</dbReference>
<keyword evidence="3" id="KW-0288">FMN</keyword>
<keyword evidence="4 5" id="KW-0560">Oxidoreductase</keyword>
<dbReference type="InterPro" id="IPR051793">
    <property type="entry name" value="NADH:flavin_oxidoreductase"/>
</dbReference>
<dbReference type="Proteomes" id="UP000283634">
    <property type="component" value="Unassembled WGS sequence"/>
</dbReference>
<comment type="caution">
    <text evidence="5">The sequence shown here is derived from an EMBL/GenBank/DDBJ whole genome shotgun (WGS) entry which is preliminary data.</text>
</comment>
<dbReference type="GeneID" id="40325284"/>
<name>A0A3R7M843_TRYRA</name>
<reference evidence="5 6" key="1">
    <citation type="journal article" date="2018" name="BMC Genomics">
        <title>Genomic comparison of Trypanosoma conorhini and Trypanosoma rangeli to Trypanosoma cruzi strains of high and low virulence.</title>
        <authorList>
            <person name="Bradwell K.R."/>
            <person name="Koparde V.N."/>
            <person name="Matveyev A.V."/>
            <person name="Serrano M.G."/>
            <person name="Alves J.M."/>
            <person name="Parikh H."/>
            <person name="Huang B."/>
            <person name="Lee V."/>
            <person name="Espinosa-Alvarez O."/>
            <person name="Ortiz P.A."/>
            <person name="Costa-Martins A.G."/>
            <person name="Teixeira M.M."/>
            <person name="Buck G.A."/>
        </authorList>
    </citation>
    <scope>NUCLEOTIDE SEQUENCE [LARGE SCALE GENOMIC DNA]</scope>
    <source>
        <strain evidence="5 6">AM80</strain>
    </source>
</reference>
<dbReference type="PANTHER" id="PTHR42917:SF2">
    <property type="entry name" value="2,4-DIENOYL-COA REDUCTASE [(2E)-ENOYL-COA-PRODUCING]"/>
    <property type="match status" value="1"/>
</dbReference>
<dbReference type="PANTHER" id="PTHR42917">
    <property type="entry name" value="2,4-DIENOYL-COA REDUCTASE"/>
    <property type="match status" value="1"/>
</dbReference>
<dbReference type="EMBL" id="MKGL01000026">
    <property type="protein sequence ID" value="RNF10809.1"/>
    <property type="molecule type" value="Genomic_DNA"/>
</dbReference>
<dbReference type="Pfam" id="PF13450">
    <property type="entry name" value="NAD_binding_8"/>
    <property type="match status" value="1"/>
</dbReference>
<dbReference type="InterPro" id="IPR013785">
    <property type="entry name" value="Aldolase_TIM"/>
</dbReference>
<comment type="cofactor">
    <cofactor evidence="1">
        <name>FMN</name>
        <dbReference type="ChEBI" id="CHEBI:58210"/>
    </cofactor>
</comment>
<evidence type="ECO:0000256" key="3">
    <source>
        <dbReference type="ARBA" id="ARBA00022643"/>
    </source>
</evidence>
<dbReference type="AlphaFoldDB" id="A0A3R7M843"/>
<dbReference type="GO" id="GO:0005737">
    <property type="term" value="C:cytoplasm"/>
    <property type="evidence" value="ECO:0007669"/>
    <property type="project" value="UniProtKB-ARBA"/>
</dbReference>
<evidence type="ECO:0000256" key="2">
    <source>
        <dbReference type="ARBA" id="ARBA00022630"/>
    </source>
</evidence>
<accession>A0A3R7M843</accession>
<evidence type="ECO:0000313" key="5">
    <source>
        <dbReference type="EMBL" id="RNF10809.1"/>
    </source>
</evidence>
<dbReference type="Gene3D" id="3.40.50.720">
    <property type="entry name" value="NAD(P)-binding Rossmann-like Domain"/>
    <property type="match status" value="1"/>
</dbReference>
<organism evidence="5 6">
    <name type="scientific">Trypanosoma rangeli</name>
    <dbReference type="NCBI Taxonomy" id="5698"/>
    <lineage>
        <taxon>Eukaryota</taxon>
        <taxon>Discoba</taxon>
        <taxon>Euglenozoa</taxon>
        <taxon>Kinetoplastea</taxon>
        <taxon>Metakinetoplastina</taxon>
        <taxon>Trypanosomatida</taxon>
        <taxon>Trypanosomatidae</taxon>
        <taxon>Trypanosoma</taxon>
        <taxon>Herpetosoma</taxon>
    </lineage>
</organism>
<protein>
    <submittedName>
        <fullName evidence="5">2,4-dienoyl-coa reductase-like protein</fullName>
        <ecNumber evidence="5">1.3.1.34</ecNumber>
    </submittedName>
</protein>
<evidence type="ECO:0000313" key="6">
    <source>
        <dbReference type="Proteomes" id="UP000283634"/>
    </source>
</evidence>
<sequence length="266" mass="29413">MTETLMAAEALARFGGVHVMNTSISMHDSPAQTVASYVPQAAFARYVQKVRQHLRSCGLNLPVVATHRVHSIAVTGCLLRAGVCDLVGVARPLLADPQMTRKAEEGHEEAIIPCIACNHCVNRLYKHQRITCALNPTSGYELERRWRPTPYKKSVAVIGAGATGVTCALTLWRRGHDVTLFEKSNFIGGQLNLAKVVPGKEPYQEVLEYWTRQLRQSSINVRLGAEFTREDMARNHQCFSHVGALLWKCAAPVHLTPNPWTPPSAL</sequence>
<proteinExistence type="predicted"/>
<dbReference type="EC" id="1.3.1.34" evidence="5"/>
<evidence type="ECO:0000256" key="1">
    <source>
        <dbReference type="ARBA" id="ARBA00001917"/>
    </source>
</evidence>
<gene>
    <name evidence="5" type="ORF">TraAM80_01351</name>
</gene>
<dbReference type="OrthoDB" id="276546at2759"/>
<dbReference type="Gene3D" id="3.20.20.70">
    <property type="entry name" value="Aldolase class I"/>
    <property type="match status" value="1"/>
</dbReference>
<dbReference type="SUPFAM" id="SSF51395">
    <property type="entry name" value="FMN-linked oxidoreductases"/>
    <property type="match status" value="1"/>
</dbReference>